<proteinExistence type="predicted"/>
<dbReference type="GO" id="GO:1990189">
    <property type="term" value="F:protein N-terminal-serine acetyltransferase activity"/>
    <property type="evidence" value="ECO:0007669"/>
    <property type="project" value="TreeGrafter"/>
</dbReference>
<dbReference type="FunFam" id="3.40.630.30:FF:000047">
    <property type="entry name" value="Acetyltransferase, GNAT family"/>
    <property type="match status" value="1"/>
</dbReference>
<dbReference type="Pfam" id="PF13302">
    <property type="entry name" value="Acetyltransf_3"/>
    <property type="match status" value="1"/>
</dbReference>
<dbReference type="PANTHER" id="PTHR43441">
    <property type="entry name" value="RIBOSOMAL-PROTEIN-SERINE ACETYLTRANSFERASE"/>
    <property type="match status" value="1"/>
</dbReference>
<dbReference type="InterPro" id="IPR000182">
    <property type="entry name" value="GNAT_dom"/>
</dbReference>
<evidence type="ECO:0000313" key="3">
    <source>
        <dbReference type="EMBL" id="PMR76556.1"/>
    </source>
</evidence>
<dbReference type="PROSITE" id="PS51186">
    <property type="entry name" value="GNAT"/>
    <property type="match status" value="1"/>
</dbReference>
<evidence type="ECO:0000313" key="4">
    <source>
        <dbReference type="Proteomes" id="UP000235803"/>
    </source>
</evidence>
<dbReference type="Gene3D" id="3.40.630.30">
    <property type="match status" value="1"/>
</dbReference>
<name>A0A2N7U803_9GAMM</name>
<keyword evidence="4" id="KW-1185">Reference proteome</keyword>
<evidence type="ECO:0000256" key="1">
    <source>
        <dbReference type="SAM" id="MobiDB-lite"/>
    </source>
</evidence>
<feature type="region of interest" description="Disordered" evidence="1">
    <location>
        <begin position="1"/>
        <end position="29"/>
    </location>
</feature>
<dbReference type="EMBL" id="PNRF01000012">
    <property type="protein sequence ID" value="PMR76556.1"/>
    <property type="molecule type" value="Genomic_DNA"/>
</dbReference>
<reference evidence="3 4" key="1">
    <citation type="submission" date="2018-01" db="EMBL/GenBank/DDBJ databases">
        <title>Halomonas endophytica sp. nov., isolated from storage liquid in the stems of Populus euphratica.</title>
        <authorList>
            <person name="Chen C."/>
        </authorList>
    </citation>
    <scope>NUCLEOTIDE SEQUENCE [LARGE SCALE GENOMIC DNA]</scope>
    <source>
        <strain evidence="3 4">MC28</strain>
    </source>
</reference>
<sequence length="243" mass="27181">MTTHNAFGQPVGDGVEGWQGARPPGHEAIPGRLVRLEPLSPDRHGEDLYSAFLLPGDGPGDSPAARWTYSGGMPFEDAGSHRTWLSACAASRDPLYFAIVEQTSSRATGLATYLNIVPEQGCIEVGNLHFTPWLRRTPAATEAMMLMMKHAFALGYRRYEWKCDALNAPSRRAAERLGFRFEGIFRQHRVVQGRNRDTAWFSVLDDEWPRLEGVLERWLSPDNFDAHGQQRLSLSSLMARGAR</sequence>
<dbReference type="Proteomes" id="UP000235803">
    <property type="component" value="Unassembled WGS sequence"/>
</dbReference>
<dbReference type="InterPro" id="IPR051908">
    <property type="entry name" value="Ribosomal_N-acetyltransferase"/>
</dbReference>
<dbReference type="GO" id="GO:0005737">
    <property type="term" value="C:cytoplasm"/>
    <property type="evidence" value="ECO:0007669"/>
    <property type="project" value="TreeGrafter"/>
</dbReference>
<feature type="domain" description="N-acetyltransferase" evidence="2">
    <location>
        <begin position="34"/>
        <end position="197"/>
    </location>
</feature>
<accession>A0A2N7U803</accession>
<dbReference type="GO" id="GO:0008999">
    <property type="term" value="F:protein-N-terminal-alanine acetyltransferase activity"/>
    <property type="evidence" value="ECO:0007669"/>
    <property type="project" value="TreeGrafter"/>
</dbReference>
<evidence type="ECO:0000259" key="2">
    <source>
        <dbReference type="PROSITE" id="PS51186"/>
    </source>
</evidence>
<dbReference type="PANTHER" id="PTHR43441:SF2">
    <property type="entry name" value="FAMILY ACETYLTRANSFERASE, PUTATIVE (AFU_ORTHOLOGUE AFUA_7G00850)-RELATED"/>
    <property type="match status" value="1"/>
</dbReference>
<dbReference type="RefSeq" id="WP_102652460.1">
    <property type="nucleotide sequence ID" value="NZ_PNRF01000012.1"/>
</dbReference>
<comment type="caution">
    <text evidence="3">The sequence shown here is derived from an EMBL/GenBank/DDBJ whole genome shotgun (WGS) entry which is preliminary data.</text>
</comment>
<dbReference type="InterPro" id="IPR016181">
    <property type="entry name" value="Acyl_CoA_acyltransferase"/>
</dbReference>
<keyword evidence="3" id="KW-0808">Transferase</keyword>
<organism evidence="3 4">
    <name type="scientific">Billgrantia endophytica</name>
    <dbReference type="NCBI Taxonomy" id="2033802"/>
    <lineage>
        <taxon>Bacteria</taxon>
        <taxon>Pseudomonadati</taxon>
        <taxon>Pseudomonadota</taxon>
        <taxon>Gammaproteobacteria</taxon>
        <taxon>Oceanospirillales</taxon>
        <taxon>Halomonadaceae</taxon>
        <taxon>Billgrantia</taxon>
    </lineage>
</organism>
<dbReference type="OrthoDB" id="5295305at2"/>
<dbReference type="AlphaFoldDB" id="A0A2N7U803"/>
<dbReference type="SUPFAM" id="SSF55729">
    <property type="entry name" value="Acyl-CoA N-acyltransferases (Nat)"/>
    <property type="match status" value="1"/>
</dbReference>
<protein>
    <submittedName>
        <fullName evidence="3">N-acetyltransferase</fullName>
    </submittedName>
</protein>
<gene>
    <name evidence="3" type="ORF">C1H69_05820</name>
</gene>